<dbReference type="Proteomes" id="UP001596022">
    <property type="component" value="Unassembled WGS sequence"/>
</dbReference>
<organism evidence="1 2">
    <name type="scientific">Camelliibacillus cellulosilyticus</name>
    <dbReference type="NCBI Taxonomy" id="2174486"/>
    <lineage>
        <taxon>Bacteria</taxon>
        <taxon>Bacillati</taxon>
        <taxon>Bacillota</taxon>
        <taxon>Bacilli</taxon>
        <taxon>Bacillales</taxon>
        <taxon>Sporolactobacillaceae</taxon>
        <taxon>Camelliibacillus</taxon>
    </lineage>
</organism>
<gene>
    <name evidence="1" type="ORF">ACFO4N_17080</name>
</gene>
<evidence type="ECO:0000313" key="1">
    <source>
        <dbReference type="EMBL" id="MFC4620416.1"/>
    </source>
</evidence>
<dbReference type="EMBL" id="JBHSFW010000021">
    <property type="protein sequence ID" value="MFC4620416.1"/>
    <property type="molecule type" value="Genomic_DNA"/>
</dbReference>
<sequence length="109" mass="12864">MGYGKEERTLKDTFKDAKELLMQAAPYSFKDGDEVKTINLKMGHLKGQKHPVTGVPYDKDGFPIFEHYAEEYINTSIYKRDRMIHFRHASKQLYKNTKQPKFKKQIHGR</sequence>
<reference evidence="2" key="1">
    <citation type="journal article" date="2019" name="Int. J. Syst. Evol. Microbiol.">
        <title>The Global Catalogue of Microorganisms (GCM) 10K type strain sequencing project: providing services to taxonomists for standard genome sequencing and annotation.</title>
        <authorList>
            <consortium name="The Broad Institute Genomics Platform"/>
            <consortium name="The Broad Institute Genome Sequencing Center for Infectious Disease"/>
            <person name="Wu L."/>
            <person name="Ma J."/>
        </authorList>
    </citation>
    <scope>NUCLEOTIDE SEQUENCE [LARGE SCALE GENOMIC DNA]</scope>
    <source>
        <strain evidence="2">CGMCC 1.16306</strain>
    </source>
</reference>
<keyword evidence="2" id="KW-1185">Reference proteome</keyword>
<comment type="caution">
    <text evidence="1">The sequence shown here is derived from an EMBL/GenBank/DDBJ whole genome shotgun (WGS) entry which is preliminary data.</text>
</comment>
<evidence type="ECO:0000313" key="2">
    <source>
        <dbReference type="Proteomes" id="UP001596022"/>
    </source>
</evidence>
<proteinExistence type="predicted"/>
<accession>A0ABV9GU32</accession>
<protein>
    <submittedName>
        <fullName evidence="1">Uncharacterized protein</fullName>
    </submittedName>
</protein>
<name>A0ABV9GU32_9BACL</name>
<dbReference type="RefSeq" id="WP_376847542.1">
    <property type="nucleotide sequence ID" value="NZ_JBHSFW010000021.1"/>
</dbReference>